<dbReference type="GO" id="GO:0008616">
    <property type="term" value="P:tRNA queuosine(34) biosynthetic process"/>
    <property type="evidence" value="ECO:0007669"/>
    <property type="project" value="UniProtKB-UniRule"/>
</dbReference>
<feature type="binding site" evidence="7">
    <location>
        <position position="215"/>
    </location>
    <ligand>
        <name>substrate</name>
    </ligand>
</feature>
<dbReference type="Pfam" id="PF01702">
    <property type="entry name" value="TGT"/>
    <property type="match status" value="1"/>
</dbReference>
<evidence type="ECO:0000256" key="7">
    <source>
        <dbReference type="HAMAP-Rule" id="MF_00168"/>
    </source>
</evidence>
<evidence type="ECO:0000256" key="4">
    <source>
        <dbReference type="ARBA" id="ARBA00022694"/>
    </source>
</evidence>
<feature type="binding site" evidence="7">
    <location>
        <position position="308"/>
    </location>
    <ligand>
        <name>Zn(2+)</name>
        <dbReference type="ChEBI" id="CHEBI:29105"/>
    </ligand>
</feature>
<comment type="cofactor">
    <cofactor evidence="7">
        <name>Zn(2+)</name>
        <dbReference type="ChEBI" id="CHEBI:29105"/>
    </cofactor>
    <text evidence="7">Binds 1 zinc ion per subunit.</text>
</comment>
<keyword evidence="4 7" id="KW-0819">tRNA processing</keyword>
<dbReference type="GO" id="GO:0046872">
    <property type="term" value="F:metal ion binding"/>
    <property type="evidence" value="ECO:0007669"/>
    <property type="project" value="UniProtKB-KW"/>
</dbReference>
<comment type="similarity">
    <text evidence="7">Belongs to the queuine tRNA-ribosyltransferase family.</text>
</comment>
<dbReference type="OrthoDB" id="9805417at2"/>
<keyword evidence="7" id="KW-0862">Zinc</keyword>
<feature type="active site" description="Nucleophile" evidence="7">
    <location>
        <position position="265"/>
    </location>
</feature>
<dbReference type="NCBIfam" id="TIGR00449">
    <property type="entry name" value="tgt_general"/>
    <property type="match status" value="1"/>
</dbReference>
<comment type="function">
    <text evidence="7">Catalyzes the base-exchange of a guanine (G) residue with the queuine precursor 7-aminomethyl-7-deazaguanine (PreQ1) at position 34 (anticodon wobble position) in tRNAs with GU(N) anticodons (tRNA-Asp, -Asn, -His and -Tyr). Catalysis occurs through a double-displacement mechanism. The nucleophile active site attacks the C1' of nucleotide 34 to detach the guanine base from the RNA, forming a covalent enzyme-RNA intermediate. The proton acceptor active site deprotonates the incoming PreQ1, allowing a nucleophilic attack on the C1' of the ribose to form the product. After dissociation, two additional enzymatic reactions on the tRNA convert PreQ1 to queuine (Q), resulting in the hypermodified nucleoside queuosine (7-(((4,5-cis-dihydroxy-2-cyclopenten-1-yl)amino)methyl)-7-deazaguanosine).</text>
</comment>
<dbReference type="InterPro" id="IPR004803">
    <property type="entry name" value="TGT"/>
</dbReference>
<sequence>MIQYRLQQQDRQSKARVGRLCTARAVIDTPTFMPVGSLGPVKGLAPDDLQLMGFRLLLNNAYHLYLRPGHKIVAEMGGLHAFTGWPGAILTDSGGFQVFSLAKLCKVTDEGVVFQSHIDGSSHFITPEIAVEIQEALGADIIMAFDHCVALPASREAVVDSVRRTKLWAERCLAGRRRNDQALFGIVQGGLDADLRVRSARDLTAMGFDGYAVGGLSVGESKAEMYAMLDATVPELPENKPRYLMGVGYPEDLIEGVFRGIDLFDCVAPSRHGRTGSLFTTAGRVVIKQARYARDERPVDPDCGCPVCGRYSRAYLHHLFSVKEMLASRLNTIHNLWYFSDLMRRVRAAVEQGTFSEFRAAFYRSHAQEPSSAAAREDPEVVAAGDSVHNKERGDRSLC</sequence>
<dbReference type="UniPathway" id="UPA00392"/>
<evidence type="ECO:0000256" key="3">
    <source>
        <dbReference type="ARBA" id="ARBA00022679"/>
    </source>
</evidence>
<feature type="binding site" evidence="7">
    <location>
        <position position="188"/>
    </location>
    <ligand>
        <name>substrate</name>
    </ligand>
</feature>
<feature type="region of interest" description="RNA binding" evidence="7">
    <location>
        <begin position="246"/>
        <end position="252"/>
    </location>
</feature>
<comment type="catalytic activity">
    <reaction evidence="6 7">
        <text>7-aminomethyl-7-carbaguanine + guanosine(34) in tRNA = 7-aminomethyl-7-carbaguanosine(34) in tRNA + guanine</text>
        <dbReference type="Rhea" id="RHEA:24104"/>
        <dbReference type="Rhea" id="RHEA-COMP:10341"/>
        <dbReference type="Rhea" id="RHEA-COMP:10342"/>
        <dbReference type="ChEBI" id="CHEBI:16235"/>
        <dbReference type="ChEBI" id="CHEBI:58703"/>
        <dbReference type="ChEBI" id="CHEBI:74269"/>
        <dbReference type="ChEBI" id="CHEBI:82833"/>
        <dbReference type="EC" id="2.4.2.29"/>
    </reaction>
</comment>
<comment type="pathway">
    <text evidence="1 7">tRNA modification; tRNA-queuosine biosynthesis.</text>
</comment>
<dbReference type="Gene3D" id="3.20.20.105">
    <property type="entry name" value="Queuine tRNA-ribosyltransferase-like"/>
    <property type="match status" value="1"/>
</dbReference>
<evidence type="ECO:0000256" key="1">
    <source>
        <dbReference type="ARBA" id="ARBA00004691"/>
    </source>
</evidence>
<dbReference type="PANTHER" id="PTHR46499">
    <property type="entry name" value="QUEUINE TRNA-RIBOSYLTRANSFERASE"/>
    <property type="match status" value="1"/>
</dbReference>
<evidence type="ECO:0000256" key="8">
    <source>
        <dbReference type="SAM" id="MobiDB-lite"/>
    </source>
</evidence>
<feature type="domain" description="tRNA-guanine(15) transglycosylase-like" evidence="9">
    <location>
        <begin position="13"/>
        <end position="367"/>
    </location>
</feature>
<keyword evidence="7" id="KW-0479">Metal-binding</keyword>
<feature type="region of interest" description="Disordered" evidence="8">
    <location>
        <begin position="370"/>
        <end position="399"/>
    </location>
</feature>
<name>A0A0S4KWU3_9BACT</name>
<dbReference type="InterPro" id="IPR050076">
    <property type="entry name" value="ArchSynthase1/Queuine_TRR"/>
</dbReference>
<dbReference type="HAMAP" id="MF_00168">
    <property type="entry name" value="Q_tRNA_Tgt"/>
    <property type="match status" value="1"/>
</dbReference>
<organism evidence="10 11">
    <name type="scientific">Candidatus Nitrospira inopinata</name>
    <dbReference type="NCBI Taxonomy" id="1715989"/>
    <lineage>
        <taxon>Bacteria</taxon>
        <taxon>Pseudomonadati</taxon>
        <taxon>Nitrospirota</taxon>
        <taxon>Nitrospiria</taxon>
        <taxon>Nitrospirales</taxon>
        <taxon>Nitrospiraceae</taxon>
        <taxon>Nitrospira</taxon>
    </lineage>
</organism>
<comment type="caution">
    <text evidence="7">Lacks conserved residue(s) required for the propagation of feature annotation.</text>
</comment>
<dbReference type="PANTHER" id="PTHR46499:SF1">
    <property type="entry name" value="QUEUINE TRNA-RIBOSYLTRANSFERASE"/>
    <property type="match status" value="1"/>
</dbReference>
<keyword evidence="3 7" id="KW-0808">Transferase</keyword>
<dbReference type="STRING" id="1715989.NITINOP_3331"/>
<comment type="subunit">
    <text evidence="7">Homodimer. Within each dimer, one monomer is responsible for RNA recognition and catalysis, while the other monomer binds to the replacement base PreQ1.</text>
</comment>
<dbReference type="SUPFAM" id="SSF51713">
    <property type="entry name" value="tRNA-guanine transglycosylase"/>
    <property type="match status" value="1"/>
</dbReference>
<gene>
    <name evidence="7 10" type="primary">tgt</name>
    <name evidence="10" type="ORF">NITINOP_3331</name>
</gene>
<dbReference type="NCBIfam" id="TIGR00430">
    <property type="entry name" value="Q_tRNA_tgt"/>
    <property type="match status" value="1"/>
</dbReference>
<dbReference type="EC" id="2.4.2.29" evidence="7"/>
<dbReference type="EMBL" id="LN885086">
    <property type="protein sequence ID" value="CUQ68303.1"/>
    <property type="molecule type" value="Genomic_DNA"/>
</dbReference>
<proteinExistence type="inferred from homology"/>
<feature type="binding site" evidence="7">
    <location>
        <position position="305"/>
    </location>
    <ligand>
        <name>Zn(2+)</name>
        <dbReference type="ChEBI" id="CHEBI:29105"/>
    </ligand>
</feature>
<accession>A0A0S4KWU3</accession>
<feature type="binding site" evidence="7">
    <location>
        <position position="146"/>
    </location>
    <ligand>
        <name>substrate</name>
    </ligand>
</feature>
<evidence type="ECO:0000256" key="6">
    <source>
        <dbReference type="ARBA" id="ARBA00050112"/>
    </source>
</evidence>
<keyword evidence="5 7" id="KW-0671">Queuosine biosynthesis</keyword>
<keyword evidence="11" id="KW-1185">Reference proteome</keyword>
<reference evidence="11" key="1">
    <citation type="submission" date="2015-09" db="EMBL/GenBank/DDBJ databases">
        <authorList>
            <person name="Daims H."/>
        </authorList>
    </citation>
    <scope>NUCLEOTIDE SEQUENCE [LARGE SCALE GENOMIC DNA]</scope>
</reference>
<feature type="binding site" evidence="7">
    <location>
        <position position="303"/>
    </location>
    <ligand>
        <name>Zn(2+)</name>
        <dbReference type="ChEBI" id="CHEBI:29105"/>
    </ligand>
</feature>
<evidence type="ECO:0000256" key="5">
    <source>
        <dbReference type="ARBA" id="ARBA00022785"/>
    </source>
</evidence>
<dbReference type="InterPro" id="IPR036511">
    <property type="entry name" value="TGT-like_sf"/>
</dbReference>
<feature type="compositionally biased region" description="Basic and acidic residues" evidence="8">
    <location>
        <begin position="388"/>
        <end position="399"/>
    </location>
</feature>
<dbReference type="GO" id="GO:0008479">
    <property type="term" value="F:tRNA-guanosine(34) queuine transglycosylase activity"/>
    <property type="evidence" value="ECO:0007669"/>
    <property type="project" value="UniProtKB-UniRule"/>
</dbReference>
<evidence type="ECO:0000259" key="9">
    <source>
        <dbReference type="Pfam" id="PF01702"/>
    </source>
</evidence>
<dbReference type="AlphaFoldDB" id="A0A0S4KWU3"/>
<dbReference type="GO" id="GO:0005829">
    <property type="term" value="C:cytosol"/>
    <property type="evidence" value="ECO:0007669"/>
    <property type="project" value="TreeGrafter"/>
</dbReference>
<protein>
    <recommendedName>
        <fullName evidence="7">Queuine tRNA-ribosyltransferase</fullName>
        <ecNumber evidence="7">2.4.2.29</ecNumber>
    </recommendedName>
    <alternativeName>
        <fullName evidence="7">Guanine insertion enzyme</fullName>
    </alternativeName>
    <alternativeName>
        <fullName evidence="7">tRNA-guanine transglycosylase</fullName>
    </alternativeName>
</protein>
<dbReference type="InterPro" id="IPR002616">
    <property type="entry name" value="tRNA_ribo_trans-like"/>
</dbReference>
<evidence type="ECO:0000313" key="10">
    <source>
        <dbReference type="EMBL" id="CUQ68303.1"/>
    </source>
</evidence>
<dbReference type="KEGG" id="nio:NITINOP_3331"/>
<feature type="binding site" evidence="7">
    <location>
        <position position="334"/>
    </location>
    <ligand>
        <name>Zn(2+)</name>
        <dbReference type="ChEBI" id="CHEBI:29105"/>
    </ligand>
</feature>
<dbReference type="Proteomes" id="UP000066284">
    <property type="component" value="Chromosome 1"/>
</dbReference>
<feature type="active site" description="Proton acceptor" evidence="7">
    <location>
        <position position="92"/>
    </location>
</feature>
<dbReference type="RefSeq" id="WP_082633873.1">
    <property type="nucleotide sequence ID" value="NZ_LN885086.1"/>
</dbReference>
<dbReference type="FunFam" id="3.20.20.105:FF:000001">
    <property type="entry name" value="Queuine tRNA-ribosyltransferase"/>
    <property type="match status" value="1"/>
</dbReference>
<feature type="binding site" evidence="7">
    <location>
        <begin position="92"/>
        <end position="96"/>
    </location>
    <ligand>
        <name>substrate</name>
    </ligand>
</feature>
<evidence type="ECO:0000313" key="11">
    <source>
        <dbReference type="Proteomes" id="UP000066284"/>
    </source>
</evidence>
<evidence type="ECO:0000256" key="2">
    <source>
        <dbReference type="ARBA" id="ARBA00022676"/>
    </source>
</evidence>
<keyword evidence="2 7" id="KW-0328">Glycosyltransferase</keyword>